<comment type="caution">
    <text evidence="1">The sequence shown here is derived from an EMBL/GenBank/DDBJ whole genome shotgun (WGS) entry which is preliminary data.</text>
</comment>
<evidence type="ECO:0000313" key="1">
    <source>
        <dbReference type="EMBL" id="KAA1418373.1"/>
    </source>
</evidence>
<evidence type="ECO:0008006" key="3">
    <source>
        <dbReference type="Google" id="ProtNLM"/>
    </source>
</evidence>
<dbReference type="Proteomes" id="UP000307768">
    <property type="component" value="Unassembled WGS sequence"/>
</dbReference>
<dbReference type="SUPFAM" id="SSF55961">
    <property type="entry name" value="Bet v1-like"/>
    <property type="match status" value="1"/>
</dbReference>
<dbReference type="OrthoDB" id="164904at2"/>
<name>A0A5Q6RJZ6_9ACTN</name>
<reference evidence="1 2" key="1">
    <citation type="submission" date="2019-09" db="EMBL/GenBank/DDBJ databases">
        <title>Mumia zhuanghuii sp. nov. isolated from the intestinal contents of plateau pika (Ochotona curzoniae) in the Qinghai-Tibet plateau of China.</title>
        <authorList>
            <person name="Tian Z."/>
        </authorList>
    </citation>
    <scope>NUCLEOTIDE SEQUENCE [LARGE SCALE GENOMIC DNA]</scope>
    <source>
        <strain evidence="2">350</strain>
    </source>
</reference>
<gene>
    <name evidence="1" type="ORF">FE697_021375</name>
</gene>
<protein>
    <recommendedName>
        <fullName evidence="3">DUF2867 domain-containing protein</fullName>
    </recommendedName>
</protein>
<dbReference type="RefSeq" id="WP_149771674.1">
    <property type="nucleotide sequence ID" value="NZ_VDFQ02000007.1"/>
</dbReference>
<dbReference type="AlphaFoldDB" id="A0A5Q6RJZ6"/>
<evidence type="ECO:0000313" key="2">
    <source>
        <dbReference type="Proteomes" id="UP000307768"/>
    </source>
</evidence>
<proteinExistence type="predicted"/>
<organism evidence="1 2">
    <name type="scientific">Mumia zhuanghuii</name>
    <dbReference type="NCBI Taxonomy" id="2585211"/>
    <lineage>
        <taxon>Bacteria</taxon>
        <taxon>Bacillati</taxon>
        <taxon>Actinomycetota</taxon>
        <taxon>Actinomycetes</taxon>
        <taxon>Propionibacteriales</taxon>
        <taxon>Nocardioidaceae</taxon>
        <taxon>Mumia</taxon>
    </lineage>
</organism>
<dbReference type="EMBL" id="VDFQ02000007">
    <property type="protein sequence ID" value="KAA1418373.1"/>
    <property type="molecule type" value="Genomic_DNA"/>
</dbReference>
<sequence length="140" mass="15066">MTASALDPPFVDEHALTVPVPRDRVWEALQTYVHESLVAAADGWLATVLGTDPPGGFAVGVVVPGESVELVGRHRFSRYRLVFAVADAGEGATRLSARTYAAFPGPHGAAYRALVIGTRFHVLATTRMLRRVRRSSVGRS</sequence>
<accession>A0A5Q6RJZ6</accession>